<dbReference type="EMBL" id="VOTT01000001">
    <property type="protein sequence ID" value="MPU47344.1"/>
    <property type="molecule type" value="Genomic_DNA"/>
</dbReference>
<dbReference type="AlphaFoldDB" id="A0A0H0DUQ5"/>
<evidence type="ECO:0000313" key="2">
    <source>
        <dbReference type="EMBL" id="MPU47344.1"/>
    </source>
</evidence>
<gene>
    <name evidence="2" type="ORF">FVB16_00360</name>
</gene>
<reference evidence="2 3" key="1">
    <citation type="submission" date="2019-08" db="EMBL/GenBank/DDBJ databases">
        <title>Identification of Water Treatment Resistant and Multidrug Resistant Urinary Pathogenic Escherichia coli in Wastewater.</title>
        <authorList>
            <person name="Neumann N."/>
        </authorList>
    </citation>
    <scope>NUCLEOTIDE SEQUENCE [LARGE SCALE GENOMIC DNA]</scope>
    <source>
        <strain evidence="2 3">WU2356</strain>
    </source>
</reference>
<proteinExistence type="predicted"/>
<evidence type="ECO:0000313" key="3">
    <source>
        <dbReference type="Proteomes" id="UP000392867"/>
    </source>
</evidence>
<protein>
    <submittedName>
        <fullName evidence="2">Uncharacterized protein</fullName>
    </submittedName>
</protein>
<evidence type="ECO:0000256" key="1">
    <source>
        <dbReference type="SAM" id="MobiDB-lite"/>
    </source>
</evidence>
<dbReference type="RefSeq" id="WP_000594339.1">
    <property type="nucleotide sequence ID" value="NZ_JAIPXL010000129.1"/>
</dbReference>
<name>A0A0H0DUQ5_ECOLX</name>
<dbReference type="Proteomes" id="UP000392867">
    <property type="component" value="Unassembled WGS sequence"/>
</dbReference>
<comment type="caution">
    <text evidence="2">The sequence shown here is derived from an EMBL/GenBank/DDBJ whole genome shotgun (WGS) entry which is preliminary data.</text>
</comment>
<sequence length="77" mass="9088">MIKMVNVLAISMSPFTVQYYQMWRLPKRLRFSDSINDVSCSIRIRIRIEQDSESHRADRQGQVSLQQDVASEQSYHI</sequence>
<organism evidence="2 3">
    <name type="scientific">Escherichia coli</name>
    <dbReference type="NCBI Taxonomy" id="562"/>
    <lineage>
        <taxon>Bacteria</taxon>
        <taxon>Pseudomonadati</taxon>
        <taxon>Pseudomonadota</taxon>
        <taxon>Gammaproteobacteria</taxon>
        <taxon>Enterobacterales</taxon>
        <taxon>Enterobacteriaceae</taxon>
        <taxon>Escherichia</taxon>
    </lineage>
</organism>
<feature type="region of interest" description="Disordered" evidence="1">
    <location>
        <begin position="53"/>
        <end position="77"/>
    </location>
</feature>
<accession>A0A0H0DUQ5</accession>
<feature type="compositionally biased region" description="Polar residues" evidence="1">
    <location>
        <begin position="61"/>
        <end position="77"/>
    </location>
</feature>